<dbReference type="PROSITE" id="PS50043">
    <property type="entry name" value="HTH_LUXR_2"/>
    <property type="match status" value="1"/>
</dbReference>
<dbReference type="InterPro" id="IPR000792">
    <property type="entry name" value="Tscrpt_reg_LuxR_C"/>
</dbReference>
<dbReference type="GO" id="GO:0006352">
    <property type="term" value="P:DNA-templated transcription initiation"/>
    <property type="evidence" value="ECO:0007669"/>
    <property type="project" value="InterPro"/>
</dbReference>
<dbReference type="InterPro" id="IPR036693">
    <property type="entry name" value="TF_LuxR_autoind-bd_dom_sf"/>
</dbReference>
<evidence type="ECO:0000256" key="1">
    <source>
        <dbReference type="ARBA" id="ARBA00023015"/>
    </source>
</evidence>
<dbReference type="Pfam" id="PF03472">
    <property type="entry name" value="Autoind_bind"/>
    <property type="match status" value="1"/>
</dbReference>
<protein>
    <recommendedName>
        <fullName evidence="4">HTH luxR-type domain-containing protein</fullName>
    </recommendedName>
</protein>
<dbReference type="Pfam" id="PF08281">
    <property type="entry name" value="Sigma70_r4_2"/>
    <property type="match status" value="1"/>
</dbReference>
<dbReference type="EMBL" id="CP025430">
    <property type="protein sequence ID" value="AUH63417.1"/>
    <property type="molecule type" value="Genomic_DNA"/>
</dbReference>
<dbReference type="PRINTS" id="PR00038">
    <property type="entry name" value="HTHLUXR"/>
</dbReference>
<dbReference type="InterPro" id="IPR005143">
    <property type="entry name" value="TF_LuxR_autoind-bd_dom"/>
</dbReference>
<reference evidence="5 6" key="1">
    <citation type="journal article" date="2013" name="Antonie Van Leeuwenhoek">
        <title>Paracoccus zhejiangensis sp. nov., isolated from activated sludge in wastewater-treatment system.</title>
        <authorList>
            <person name="Wu Z.G."/>
            <person name="Zhang D.F."/>
            <person name="Liu Y.L."/>
            <person name="Wang F."/>
            <person name="Jiang X."/>
            <person name="Li C."/>
            <person name="Li S.P."/>
            <person name="Hong Q."/>
            <person name="Li W.J."/>
        </authorList>
    </citation>
    <scope>NUCLEOTIDE SEQUENCE [LARGE SCALE GENOMIC DNA]</scope>
    <source>
        <strain evidence="5 6">J6</strain>
    </source>
</reference>
<evidence type="ECO:0000313" key="6">
    <source>
        <dbReference type="Proteomes" id="UP000234530"/>
    </source>
</evidence>
<dbReference type="CDD" id="cd06170">
    <property type="entry name" value="LuxR_C_like"/>
    <property type="match status" value="1"/>
</dbReference>
<dbReference type="GO" id="GO:0016987">
    <property type="term" value="F:sigma factor activity"/>
    <property type="evidence" value="ECO:0007669"/>
    <property type="project" value="InterPro"/>
</dbReference>
<evidence type="ECO:0000259" key="4">
    <source>
        <dbReference type="PROSITE" id="PS50043"/>
    </source>
</evidence>
<dbReference type="InterPro" id="IPR016032">
    <property type="entry name" value="Sig_transdc_resp-reg_C-effctor"/>
</dbReference>
<dbReference type="GO" id="GO:0003677">
    <property type="term" value="F:DNA binding"/>
    <property type="evidence" value="ECO:0007669"/>
    <property type="project" value="UniProtKB-KW"/>
</dbReference>
<dbReference type="AlphaFoldDB" id="A0A2H5EVU7"/>
<evidence type="ECO:0000313" key="5">
    <source>
        <dbReference type="EMBL" id="AUH63417.1"/>
    </source>
</evidence>
<dbReference type="InterPro" id="IPR013249">
    <property type="entry name" value="RNA_pol_sigma70_r4_t2"/>
</dbReference>
<dbReference type="SMART" id="SM00421">
    <property type="entry name" value="HTH_LUXR"/>
    <property type="match status" value="1"/>
</dbReference>
<dbReference type="RefSeq" id="WP_101751459.1">
    <property type="nucleotide sequence ID" value="NZ_CP025430.1"/>
</dbReference>
<dbReference type="Proteomes" id="UP000234530">
    <property type="component" value="Chromosome"/>
</dbReference>
<name>A0A2H5EVU7_9RHOB</name>
<dbReference type="SUPFAM" id="SSF75516">
    <property type="entry name" value="Pheromone-binding domain of LuxR-like quorum-sensing transcription factors"/>
    <property type="match status" value="1"/>
</dbReference>
<keyword evidence="3" id="KW-0804">Transcription</keyword>
<feature type="domain" description="HTH luxR-type" evidence="4">
    <location>
        <begin position="178"/>
        <end position="243"/>
    </location>
</feature>
<keyword evidence="6" id="KW-1185">Reference proteome</keyword>
<dbReference type="PANTHER" id="PTHR44688:SF16">
    <property type="entry name" value="DNA-BINDING TRANSCRIPTIONAL ACTIVATOR DEVR_DOSR"/>
    <property type="match status" value="1"/>
</dbReference>
<evidence type="ECO:0000256" key="3">
    <source>
        <dbReference type="ARBA" id="ARBA00023163"/>
    </source>
</evidence>
<dbReference type="PANTHER" id="PTHR44688">
    <property type="entry name" value="DNA-BINDING TRANSCRIPTIONAL ACTIVATOR DEVR_DOSR"/>
    <property type="match status" value="1"/>
</dbReference>
<gene>
    <name evidence="5" type="ORF">CX676_03935</name>
</gene>
<dbReference type="SUPFAM" id="SSF46894">
    <property type="entry name" value="C-terminal effector domain of the bipartite response regulators"/>
    <property type="match status" value="1"/>
</dbReference>
<sequence>MRREIEKLLAPGSADELWDNFVTLMRELGFAHTFYSARRFADMARLWLTDELEWRSTFPVAFLDELNGTVPRLTESPWGLWSRENEGSLPCNWVDSPEAEPYLTPDNQRLIALMRQHGVFAGQMISLLGLSARVTGTIVLSTGDGTDQEDADALWQKVGRDVMALSGVFHLRACALPQTKGRARLTPRQREVVEWAAYGKTVAEIAEILGVGPTTIEKHLRLAREALDAHTTAQAILKAHQRNQIFIRPVEMGGSG</sequence>
<dbReference type="InterPro" id="IPR036388">
    <property type="entry name" value="WH-like_DNA-bd_sf"/>
</dbReference>
<evidence type="ECO:0000256" key="2">
    <source>
        <dbReference type="ARBA" id="ARBA00023125"/>
    </source>
</evidence>
<dbReference type="OrthoDB" id="3679796at2"/>
<organism evidence="5 6">
    <name type="scientific">Paracoccus zhejiangensis</name>
    <dbReference type="NCBI Taxonomy" id="1077935"/>
    <lineage>
        <taxon>Bacteria</taxon>
        <taxon>Pseudomonadati</taxon>
        <taxon>Pseudomonadota</taxon>
        <taxon>Alphaproteobacteria</taxon>
        <taxon>Rhodobacterales</taxon>
        <taxon>Paracoccaceae</taxon>
        <taxon>Paracoccus</taxon>
    </lineage>
</organism>
<proteinExistence type="predicted"/>
<keyword evidence="2" id="KW-0238">DNA-binding</keyword>
<dbReference type="Gene3D" id="1.10.10.10">
    <property type="entry name" value="Winged helix-like DNA-binding domain superfamily/Winged helix DNA-binding domain"/>
    <property type="match status" value="1"/>
</dbReference>
<accession>A0A2H5EVU7</accession>
<dbReference type="KEGG" id="pzh:CX676_03935"/>
<dbReference type="Gene3D" id="3.30.450.80">
    <property type="entry name" value="Transcription factor LuxR-like, autoinducer-binding domain"/>
    <property type="match status" value="1"/>
</dbReference>
<keyword evidence="1" id="KW-0805">Transcription regulation</keyword>